<proteinExistence type="predicted"/>
<evidence type="ECO:0000313" key="2">
    <source>
        <dbReference type="EMBL" id="AMT93154.1"/>
    </source>
</evidence>
<evidence type="ECO:0000259" key="1">
    <source>
        <dbReference type="PROSITE" id="PS51186"/>
    </source>
</evidence>
<dbReference type="GO" id="GO:0005737">
    <property type="term" value="C:cytoplasm"/>
    <property type="evidence" value="ECO:0007669"/>
    <property type="project" value="TreeGrafter"/>
</dbReference>
<accession>A0A142NK47</accession>
<dbReference type="Gene3D" id="3.40.630.30">
    <property type="match status" value="1"/>
</dbReference>
<dbReference type="GO" id="GO:1990189">
    <property type="term" value="F:protein N-terminal-serine acetyltransferase activity"/>
    <property type="evidence" value="ECO:0007669"/>
    <property type="project" value="TreeGrafter"/>
</dbReference>
<dbReference type="InterPro" id="IPR016181">
    <property type="entry name" value="Acyl_CoA_acyltransferase"/>
</dbReference>
<sequence length="184" mass="20403">MTLPNWPRVPPAHGAIQLRPVEQRDLEMARKLSADPYVPLTGSLPGNASKAEASSWVRRQQGRHAEGRGFSFVIARQDDDYAVGHCGLWLKDLDSCRATAGYAIVPSERGQGYAADALIALTDSALSIPEVQRIDLYIEPWNVPSLRTAERGGYLRGQLVVEHQTIGGRLRDVVEYSIWRPIDD</sequence>
<reference evidence="3" key="1">
    <citation type="submission" date="2016-03" db="EMBL/GenBank/DDBJ databases">
        <authorList>
            <person name="Ploux O."/>
        </authorList>
    </citation>
    <scope>NUCLEOTIDE SEQUENCE [LARGE SCALE GENOMIC DNA]</scope>
    <source>
        <strain evidence="3">BS258</strain>
    </source>
</reference>
<dbReference type="AlphaFoldDB" id="A0A142NK47"/>
<dbReference type="Proteomes" id="UP000075950">
    <property type="component" value="Chromosome"/>
</dbReference>
<protein>
    <submittedName>
        <fullName evidence="2">GCN5 family acetyltransferase</fullName>
    </submittedName>
</protein>
<dbReference type="GO" id="GO:0008999">
    <property type="term" value="F:protein-N-terminal-alanine acetyltransferase activity"/>
    <property type="evidence" value="ECO:0007669"/>
    <property type="project" value="TreeGrafter"/>
</dbReference>
<dbReference type="PANTHER" id="PTHR43441">
    <property type="entry name" value="RIBOSOMAL-PROTEIN-SERINE ACETYLTRANSFERASE"/>
    <property type="match status" value="1"/>
</dbReference>
<gene>
    <name evidence="2" type="ORF">A2T55_04610</name>
</gene>
<dbReference type="KEGG" id="bly:A2T55_04610"/>
<dbReference type="InterPro" id="IPR051908">
    <property type="entry name" value="Ribosomal_N-acetyltransferase"/>
</dbReference>
<dbReference type="PROSITE" id="PS51186">
    <property type="entry name" value="GNAT"/>
    <property type="match status" value="1"/>
</dbReference>
<dbReference type="PANTHER" id="PTHR43441:SF10">
    <property type="entry name" value="ACETYLTRANSFERASE"/>
    <property type="match status" value="1"/>
</dbReference>
<dbReference type="InterPro" id="IPR000182">
    <property type="entry name" value="GNAT_dom"/>
</dbReference>
<dbReference type="EMBL" id="CP014869">
    <property type="protein sequence ID" value="AMT93154.1"/>
    <property type="molecule type" value="Genomic_DNA"/>
</dbReference>
<evidence type="ECO:0000313" key="3">
    <source>
        <dbReference type="Proteomes" id="UP000075950"/>
    </source>
</evidence>
<dbReference type="SUPFAM" id="SSF55729">
    <property type="entry name" value="Acyl-CoA N-acyltransferases (Nat)"/>
    <property type="match status" value="1"/>
</dbReference>
<name>A0A142NK47_BRELN</name>
<organism evidence="2 3">
    <name type="scientific">Brevibacterium linens</name>
    <dbReference type="NCBI Taxonomy" id="1703"/>
    <lineage>
        <taxon>Bacteria</taxon>
        <taxon>Bacillati</taxon>
        <taxon>Actinomycetota</taxon>
        <taxon>Actinomycetes</taxon>
        <taxon>Micrococcales</taxon>
        <taxon>Brevibacteriaceae</taxon>
        <taxon>Brevibacterium</taxon>
    </lineage>
</organism>
<dbReference type="Pfam" id="PF13302">
    <property type="entry name" value="Acetyltransf_3"/>
    <property type="match status" value="1"/>
</dbReference>
<feature type="domain" description="N-acetyltransferase" evidence="1">
    <location>
        <begin position="16"/>
        <end position="183"/>
    </location>
</feature>